<evidence type="ECO:0000313" key="1">
    <source>
        <dbReference type="EMBL" id="GAA3707858.1"/>
    </source>
</evidence>
<dbReference type="InterPro" id="IPR006357">
    <property type="entry name" value="HAD-SF_hydro_IIA"/>
</dbReference>
<dbReference type="PANTHER" id="PTHR19288:SF95">
    <property type="entry name" value="D-GLYCEROL 3-PHOSPHATE PHOSPHATASE"/>
    <property type="match status" value="1"/>
</dbReference>
<proteinExistence type="predicted"/>
<sequence>MDVHESDEPLIAGYDSVVCDLDGVVYRGADAVPDAAESLQGLVARGVRVVYATNNASRVPAEVAEQIAGVGAPATPSDVVSSAQAGAARLAEVLDPGASVLALGGDGVDAALRDAGLLPVSPGASDRELEGVSAVLQGYGRQLRVRDFETAARLLTTGLVWVASNDDATLPLPWGQSPGNGAYIDLLATAVQRRPDVVGKPHPPLYRLALERLGTDPARTLAVGDRLGTDIVGAQAAGLDSAWVLTGVDRPTDLVAGSASPTYVLSSLADLLRPYAVPTPDADGWRCGGARVSPGADGLRIEQDGAAAIEVVRAGLAALRVLRDEGGTAEQLRRGAEMLERVLDDAGPTPLR</sequence>
<name>A0ABP7DTK6_9MICO</name>
<gene>
    <name evidence="1" type="ORF">GCM10022399_25730</name>
</gene>
<dbReference type="SUPFAM" id="SSF56784">
    <property type="entry name" value="HAD-like"/>
    <property type="match status" value="1"/>
</dbReference>
<dbReference type="InterPro" id="IPR023214">
    <property type="entry name" value="HAD_sf"/>
</dbReference>
<organism evidence="1 2">
    <name type="scientific">Terrabacter ginsenosidimutans</name>
    <dbReference type="NCBI Taxonomy" id="490575"/>
    <lineage>
        <taxon>Bacteria</taxon>
        <taxon>Bacillati</taxon>
        <taxon>Actinomycetota</taxon>
        <taxon>Actinomycetes</taxon>
        <taxon>Micrococcales</taxon>
        <taxon>Intrasporangiaceae</taxon>
        <taxon>Terrabacter</taxon>
    </lineage>
</organism>
<dbReference type="InterPro" id="IPR036412">
    <property type="entry name" value="HAD-like_sf"/>
</dbReference>
<keyword evidence="2" id="KW-1185">Reference proteome</keyword>
<dbReference type="Proteomes" id="UP001501468">
    <property type="component" value="Unassembled WGS sequence"/>
</dbReference>
<comment type="caution">
    <text evidence="1">The sequence shown here is derived from an EMBL/GenBank/DDBJ whole genome shotgun (WGS) entry which is preliminary data.</text>
</comment>
<dbReference type="Pfam" id="PF13242">
    <property type="entry name" value="Hydrolase_like"/>
    <property type="match status" value="1"/>
</dbReference>
<accession>A0ABP7DTK6</accession>
<dbReference type="Pfam" id="PF13344">
    <property type="entry name" value="Hydrolase_6"/>
    <property type="match status" value="1"/>
</dbReference>
<evidence type="ECO:0000313" key="2">
    <source>
        <dbReference type="Proteomes" id="UP001501468"/>
    </source>
</evidence>
<reference evidence="2" key="1">
    <citation type="journal article" date="2019" name="Int. J. Syst. Evol. Microbiol.">
        <title>The Global Catalogue of Microorganisms (GCM) 10K type strain sequencing project: providing services to taxonomists for standard genome sequencing and annotation.</title>
        <authorList>
            <consortium name="The Broad Institute Genomics Platform"/>
            <consortium name="The Broad Institute Genome Sequencing Center for Infectious Disease"/>
            <person name="Wu L."/>
            <person name="Ma J."/>
        </authorList>
    </citation>
    <scope>NUCLEOTIDE SEQUENCE [LARGE SCALE GENOMIC DNA]</scope>
    <source>
        <strain evidence="2">JCM 17125</strain>
    </source>
</reference>
<dbReference type="RefSeq" id="WP_344946952.1">
    <property type="nucleotide sequence ID" value="NZ_BAABDC010000004.1"/>
</dbReference>
<protein>
    <submittedName>
        <fullName evidence="1">HAD hydrolase-like protein</fullName>
    </submittedName>
</protein>
<dbReference type="NCBIfam" id="TIGR01460">
    <property type="entry name" value="HAD-SF-IIA"/>
    <property type="match status" value="1"/>
</dbReference>
<dbReference type="Gene3D" id="3.40.50.1000">
    <property type="entry name" value="HAD superfamily/HAD-like"/>
    <property type="match status" value="2"/>
</dbReference>
<dbReference type="EMBL" id="BAABDC010000004">
    <property type="protein sequence ID" value="GAA3707858.1"/>
    <property type="molecule type" value="Genomic_DNA"/>
</dbReference>
<dbReference type="PANTHER" id="PTHR19288">
    <property type="entry name" value="4-NITROPHENYLPHOSPHATASE-RELATED"/>
    <property type="match status" value="1"/>
</dbReference>